<gene>
    <name evidence="2" type="ORF">CW751_07920</name>
</gene>
<dbReference type="AlphaFoldDB" id="A0A2I0R284"/>
<name>A0A2I0R284_9FLAO</name>
<evidence type="ECO:0000313" key="3">
    <source>
        <dbReference type="Proteomes" id="UP000236654"/>
    </source>
</evidence>
<evidence type="ECO:0000259" key="1">
    <source>
        <dbReference type="Pfam" id="PF25583"/>
    </source>
</evidence>
<dbReference type="Proteomes" id="UP000236654">
    <property type="component" value="Unassembled WGS sequence"/>
</dbReference>
<protein>
    <recommendedName>
        <fullName evidence="1">WCX domain-containing protein</fullName>
    </recommendedName>
</protein>
<keyword evidence="3" id="KW-1185">Reference proteome</keyword>
<accession>A0A2I0R284</accession>
<dbReference type="EMBL" id="PJNI01000008">
    <property type="protein sequence ID" value="PKR80688.1"/>
    <property type="molecule type" value="Genomic_DNA"/>
</dbReference>
<dbReference type="Pfam" id="PF25583">
    <property type="entry name" value="WCX"/>
    <property type="match status" value="1"/>
</dbReference>
<dbReference type="OrthoDB" id="9815009at2"/>
<reference evidence="2 3" key="1">
    <citation type="submission" date="2017-12" db="EMBL/GenBank/DDBJ databases">
        <title>The draft genome sequence of Brumimicrobium saltpan LHR20.</title>
        <authorList>
            <person name="Do Z.-J."/>
            <person name="Luo H.-R."/>
        </authorList>
    </citation>
    <scope>NUCLEOTIDE SEQUENCE [LARGE SCALE GENOMIC DNA]</scope>
    <source>
        <strain evidence="2 3">LHR20</strain>
    </source>
</reference>
<proteinExistence type="predicted"/>
<sequence length="111" mass="13237">MKGIKRTTDNFTREHKTVDEIRSGEKFSEQTKVVIRVDKDVVKYIERGRKYYGFVGEEEDGNQMNMTFMTCELEFLARWYLMFGDCAQIVEPERLKELVQELTTKIQQRLD</sequence>
<comment type="caution">
    <text evidence="2">The sequence shown here is derived from an EMBL/GenBank/DDBJ whole genome shotgun (WGS) entry which is preliminary data.</text>
</comment>
<dbReference type="RefSeq" id="WP_101334470.1">
    <property type="nucleotide sequence ID" value="NZ_PJNI01000008.1"/>
</dbReference>
<dbReference type="InterPro" id="IPR057727">
    <property type="entry name" value="WCX_dom"/>
</dbReference>
<feature type="domain" description="WCX" evidence="1">
    <location>
        <begin position="30"/>
        <end position="104"/>
    </location>
</feature>
<organism evidence="2 3">
    <name type="scientific">Brumimicrobium salinarum</name>
    <dbReference type="NCBI Taxonomy" id="2058658"/>
    <lineage>
        <taxon>Bacteria</taxon>
        <taxon>Pseudomonadati</taxon>
        <taxon>Bacteroidota</taxon>
        <taxon>Flavobacteriia</taxon>
        <taxon>Flavobacteriales</taxon>
        <taxon>Crocinitomicaceae</taxon>
        <taxon>Brumimicrobium</taxon>
    </lineage>
</organism>
<evidence type="ECO:0000313" key="2">
    <source>
        <dbReference type="EMBL" id="PKR80688.1"/>
    </source>
</evidence>